<dbReference type="KEGG" id="dpp:DICPUDRAFT_17481"/>
<dbReference type="AlphaFoldDB" id="F0ZU09"/>
<dbReference type="FunCoup" id="F0ZU09">
    <property type="interactions" value="1"/>
</dbReference>
<dbReference type="eggNOG" id="ENOG502RCRB">
    <property type="taxonomic scope" value="Eukaryota"/>
</dbReference>
<reference evidence="5" key="1">
    <citation type="journal article" date="2011" name="Genome Biol.">
        <title>Comparative genomics of the social amoebae Dictyostelium discoideum and Dictyostelium purpureum.</title>
        <authorList>
            <consortium name="US DOE Joint Genome Institute (JGI-PGF)"/>
            <person name="Sucgang R."/>
            <person name="Kuo A."/>
            <person name="Tian X."/>
            <person name="Salerno W."/>
            <person name="Parikh A."/>
            <person name="Feasley C.L."/>
            <person name="Dalin E."/>
            <person name="Tu H."/>
            <person name="Huang E."/>
            <person name="Barry K."/>
            <person name="Lindquist E."/>
            <person name="Shapiro H."/>
            <person name="Bruce D."/>
            <person name="Schmutz J."/>
            <person name="Salamov A."/>
            <person name="Fey P."/>
            <person name="Gaudet P."/>
            <person name="Anjard C."/>
            <person name="Babu M.M."/>
            <person name="Basu S."/>
            <person name="Bushmanova Y."/>
            <person name="van der Wel H."/>
            <person name="Katoh-Kurasawa M."/>
            <person name="Dinh C."/>
            <person name="Coutinho P.M."/>
            <person name="Saito T."/>
            <person name="Elias M."/>
            <person name="Schaap P."/>
            <person name="Kay R.R."/>
            <person name="Henrissat B."/>
            <person name="Eichinger L."/>
            <person name="Rivero F."/>
            <person name="Putnam N.H."/>
            <person name="West C.M."/>
            <person name="Loomis W.F."/>
            <person name="Chisholm R.L."/>
            <person name="Shaulsky G."/>
            <person name="Strassmann J.E."/>
            <person name="Queller D.C."/>
            <person name="Kuspa A."/>
            <person name="Grigoriev I.V."/>
        </authorList>
    </citation>
    <scope>NUCLEOTIDE SEQUENCE [LARGE SCALE GENOMIC DNA]</scope>
    <source>
        <strain evidence="5">QSDP1</strain>
    </source>
</reference>
<feature type="domain" description="Major facilitator superfamily (MFS) profile" evidence="3">
    <location>
        <begin position="214"/>
        <end position="408"/>
    </location>
</feature>
<dbReference type="InterPro" id="IPR011701">
    <property type="entry name" value="MFS"/>
</dbReference>
<dbReference type="InParanoid" id="F0ZU09"/>
<gene>
    <name evidence="4" type="ORF">DICPUDRAFT_17481</name>
</gene>
<dbReference type="PANTHER" id="PTHR23528:SF2">
    <property type="entry name" value="MAJOR FACILITATOR SUPERFAMILY (MFS) PROFILE DOMAIN-CONTAINING PROTEIN"/>
    <property type="match status" value="1"/>
</dbReference>
<feature type="transmembrane region" description="Helical" evidence="2">
    <location>
        <begin position="381"/>
        <end position="403"/>
    </location>
</feature>
<dbReference type="GO" id="GO:0016020">
    <property type="term" value="C:membrane"/>
    <property type="evidence" value="ECO:0007669"/>
    <property type="project" value="UniProtKB-SubCell"/>
</dbReference>
<dbReference type="EMBL" id="GL871186">
    <property type="protein sequence ID" value="EGC32562.1"/>
    <property type="molecule type" value="Genomic_DNA"/>
</dbReference>
<keyword evidence="2" id="KW-1133">Transmembrane helix</keyword>
<organism evidence="4 5">
    <name type="scientific">Dictyostelium purpureum</name>
    <name type="common">Slime mold</name>
    <dbReference type="NCBI Taxonomy" id="5786"/>
    <lineage>
        <taxon>Eukaryota</taxon>
        <taxon>Amoebozoa</taxon>
        <taxon>Evosea</taxon>
        <taxon>Eumycetozoa</taxon>
        <taxon>Dictyostelia</taxon>
        <taxon>Dictyosteliales</taxon>
        <taxon>Dictyosteliaceae</taxon>
        <taxon>Dictyostelium</taxon>
    </lineage>
</organism>
<dbReference type="GeneID" id="10508675"/>
<feature type="non-terminal residue" evidence="4">
    <location>
        <position position="1"/>
    </location>
</feature>
<comment type="subcellular location">
    <subcellularLocation>
        <location evidence="1">Membrane</location>
        <topology evidence="1">Multi-pass membrane protein</topology>
    </subcellularLocation>
</comment>
<feature type="transmembrane region" description="Helical" evidence="2">
    <location>
        <begin position="163"/>
        <end position="184"/>
    </location>
</feature>
<dbReference type="InterPro" id="IPR036259">
    <property type="entry name" value="MFS_trans_sf"/>
</dbReference>
<evidence type="ECO:0000259" key="3">
    <source>
        <dbReference type="PROSITE" id="PS50850"/>
    </source>
</evidence>
<dbReference type="PROSITE" id="PS50850">
    <property type="entry name" value="MFS"/>
    <property type="match status" value="1"/>
</dbReference>
<name>F0ZU09_DICPU</name>
<protein>
    <recommendedName>
        <fullName evidence="3">Major facilitator superfamily (MFS) profile domain-containing protein</fullName>
    </recommendedName>
</protein>
<dbReference type="OrthoDB" id="15994at2759"/>
<feature type="transmembrane region" description="Helical" evidence="2">
    <location>
        <begin position="346"/>
        <end position="369"/>
    </location>
</feature>
<feature type="transmembrane region" description="Helical" evidence="2">
    <location>
        <begin position="306"/>
        <end position="326"/>
    </location>
</feature>
<feature type="transmembrane region" description="Helical" evidence="2">
    <location>
        <begin position="32"/>
        <end position="56"/>
    </location>
</feature>
<dbReference type="Pfam" id="PF07690">
    <property type="entry name" value="MFS_1"/>
    <property type="match status" value="1"/>
</dbReference>
<feature type="transmembrane region" description="Helical" evidence="2">
    <location>
        <begin position="281"/>
        <end position="300"/>
    </location>
</feature>
<feature type="transmembrane region" description="Helical" evidence="2">
    <location>
        <begin position="130"/>
        <end position="151"/>
    </location>
</feature>
<dbReference type="TCDB" id="2.A.1.2.50">
    <property type="family name" value="the major facilitator superfamily (mfs)"/>
</dbReference>
<dbReference type="SUPFAM" id="SSF103473">
    <property type="entry name" value="MFS general substrate transporter"/>
    <property type="match status" value="1"/>
</dbReference>
<dbReference type="PANTHER" id="PTHR23528">
    <property type="match status" value="1"/>
</dbReference>
<evidence type="ECO:0000313" key="5">
    <source>
        <dbReference type="Proteomes" id="UP000001064"/>
    </source>
</evidence>
<feature type="transmembrane region" description="Helical" evidence="2">
    <location>
        <begin position="68"/>
        <end position="87"/>
    </location>
</feature>
<feature type="non-terminal residue" evidence="4">
    <location>
        <position position="408"/>
    </location>
</feature>
<evidence type="ECO:0000313" key="4">
    <source>
        <dbReference type="EMBL" id="EGC32562.1"/>
    </source>
</evidence>
<dbReference type="Proteomes" id="UP000001064">
    <property type="component" value="Unassembled WGS sequence"/>
</dbReference>
<dbReference type="OMA" id="WAWLTRF"/>
<accession>F0ZU09</accession>
<evidence type="ECO:0000256" key="2">
    <source>
        <dbReference type="SAM" id="Phobius"/>
    </source>
</evidence>
<dbReference type="VEuPathDB" id="AmoebaDB:DICPUDRAFT_17481"/>
<keyword evidence="2" id="KW-0812">Transmembrane</keyword>
<keyword evidence="5" id="KW-1185">Reference proteome</keyword>
<dbReference type="InterPro" id="IPR020846">
    <property type="entry name" value="MFS_dom"/>
</dbReference>
<sequence length="408" mass="44541">WFFGFSVVQGATAAFAIPYQVRLLTNDHDKSFWNGVLPIPGMFINLLATPIFGYISDHTKTPFGRRRPYLLIGTMIMIIFLCLEATFDQPGQSIGGLIVVCSGYQLGQGIAGGAFSGIIPDVVHPSQAGIASGWLGVGFSLGLLVGTLLFGTLFEVNQVIHTWWCYGAAVAFLGLSALVTIITMSEDTQDEFSFDGSVVGFFKSLYLPCTTYFNFYWVLVTRFFNTMGIYMIFSFLMYFSIDIIHQTNNMANSYIVVVLVICSIPASIAGGYLADFYNTKLLVYISSSIQVVAIALLISVCFNPSFVGLLVLSGLLGIGYGAYQCVDWALALHSLPNKTIGKDMGIWHISFTAPTVIAPAITGSILHATQEKINGVGFDTAWGYAIIFGLSSFWFLLSTIFIYPMKIS</sequence>
<feature type="transmembrane region" description="Helical" evidence="2">
    <location>
        <begin position="223"/>
        <end position="241"/>
    </location>
</feature>
<evidence type="ECO:0000256" key="1">
    <source>
        <dbReference type="ARBA" id="ARBA00004141"/>
    </source>
</evidence>
<dbReference type="RefSeq" id="XP_003290899.1">
    <property type="nucleotide sequence ID" value="XM_003290851.1"/>
</dbReference>
<feature type="transmembrane region" description="Helical" evidence="2">
    <location>
        <begin position="253"/>
        <end position="274"/>
    </location>
</feature>
<dbReference type="Gene3D" id="1.20.1250.20">
    <property type="entry name" value="MFS general substrate transporter like domains"/>
    <property type="match status" value="2"/>
</dbReference>
<dbReference type="GO" id="GO:0022857">
    <property type="term" value="F:transmembrane transporter activity"/>
    <property type="evidence" value="ECO:0007669"/>
    <property type="project" value="InterPro"/>
</dbReference>
<keyword evidence="2" id="KW-0472">Membrane</keyword>
<proteinExistence type="predicted"/>